<dbReference type="Proteomes" id="UP000293154">
    <property type="component" value="Chromosome"/>
</dbReference>
<dbReference type="RefSeq" id="WP_130592278.1">
    <property type="nucleotide sequence ID" value="NZ_CP034752.1"/>
</dbReference>
<gene>
    <name evidence="2" type="ORF">EKN56_13620</name>
</gene>
<dbReference type="OrthoDB" id="9802846at2"/>
<dbReference type="AlphaFoldDB" id="A0A411WML1"/>
<dbReference type="InterPro" id="IPR007048">
    <property type="entry name" value="IraD/Gp25-like"/>
</dbReference>
<proteinExistence type="predicted"/>
<reference evidence="2 3" key="1">
    <citation type="submission" date="2019-03" db="EMBL/GenBank/DDBJ databases">
        <title>Pragia sp. nov. isolated from the gut tract of Carduelis flavirostris.</title>
        <authorList>
            <person name="Ge Y."/>
        </authorList>
    </citation>
    <scope>NUCLEOTIDE SEQUENCE [LARGE SCALE GENOMIC DNA]</scope>
    <source>
        <strain evidence="2 3">CF-458</strain>
    </source>
</reference>
<name>A0A411WML1_9GAMM</name>
<sequence>MSKEKYTGMNALTGRAINNDDHINQSIKDILTTPVGSRVMRRNYGSQLHELIDQPMNEVNSLRIMSAIFSALYRWEQRISLSNIALSTGEKGQLIAGLTLQRTDDLATFVTDVSLKG</sequence>
<dbReference type="Gene3D" id="3.10.450.40">
    <property type="match status" value="1"/>
</dbReference>
<accession>A0A411WML1</accession>
<protein>
    <submittedName>
        <fullName evidence="2">Baseplate assembly protein</fullName>
    </submittedName>
</protein>
<dbReference type="EMBL" id="CP034752">
    <property type="protein sequence ID" value="QBH97345.1"/>
    <property type="molecule type" value="Genomic_DNA"/>
</dbReference>
<feature type="domain" description="IraD/Gp25-like" evidence="1">
    <location>
        <begin position="20"/>
        <end position="89"/>
    </location>
</feature>
<keyword evidence="3" id="KW-1185">Reference proteome</keyword>
<organism evidence="2 3">
    <name type="scientific">Limnobaculum zhutongyuii</name>
    <dbReference type="NCBI Taxonomy" id="2498113"/>
    <lineage>
        <taxon>Bacteria</taxon>
        <taxon>Pseudomonadati</taxon>
        <taxon>Pseudomonadota</taxon>
        <taxon>Gammaproteobacteria</taxon>
        <taxon>Enterobacterales</taxon>
        <taxon>Budviciaceae</taxon>
        <taxon>Limnobaculum</taxon>
    </lineage>
</organism>
<dbReference type="Pfam" id="PF04965">
    <property type="entry name" value="GPW_gp25"/>
    <property type="match status" value="1"/>
</dbReference>
<evidence type="ECO:0000259" key="1">
    <source>
        <dbReference type="Pfam" id="PF04965"/>
    </source>
</evidence>
<dbReference type="SUPFAM" id="SSF160719">
    <property type="entry name" value="gpW/gp25-like"/>
    <property type="match status" value="1"/>
</dbReference>
<dbReference type="KEGG" id="prag:EKN56_13620"/>
<evidence type="ECO:0000313" key="2">
    <source>
        <dbReference type="EMBL" id="QBH97345.1"/>
    </source>
</evidence>
<evidence type="ECO:0000313" key="3">
    <source>
        <dbReference type="Proteomes" id="UP000293154"/>
    </source>
</evidence>